<feature type="chain" id="PRO_5010328661" evidence="1">
    <location>
        <begin position="27"/>
        <end position="427"/>
    </location>
</feature>
<dbReference type="RefSeq" id="WP_160328614.1">
    <property type="nucleotide sequence ID" value="NZ_DAIOMO010000006.1"/>
</dbReference>
<feature type="signal peptide" evidence="1">
    <location>
        <begin position="1"/>
        <end position="26"/>
    </location>
</feature>
<accession>A0A1G7DBW4</accession>
<evidence type="ECO:0000256" key="1">
    <source>
        <dbReference type="SAM" id="SignalP"/>
    </source>
</evidence>
<keyword evidence="1" id="KW-0732">Signal</keyword>
<dbReference type="AlphaFoldDB" id="A0A1G7DBW4"/>
<dbReference type="STRING" id="637679.GCA_001550055_02266"/>
<organism evidence="2 3">
    <name type="scientific">Kordiimonas lacus</name>
    <dbReference type="NCBI Taxonomy" id="637679"/>
    <lineage>
        <taxon>Bacteria</taxon>
        <taxon>Pseudomonadati</taxon>
        <taxon>Pseudomonadota</taxon>
        <taxon>Alphaproteobacteria</taxon>
        <taxon>Kordiimonadales</taxon>
        <taxon>Kordiimonadaceae</taxon>
        <taxon>Kordiimonas</taxon>
    </lineage>
</organism>
<dbReference type="InterPro" id="IPR010870">
    <property type="entry name" value="Porin_O/P"/>
</dbReference>
<proteinExistence type="predicted"/>
<evidence type="ECO:0000313" key="3">
    <source>
        <dbReference type="Proteomes" id="UP000183685"/>
    </source>
</evidence>
<keyword evidence="3" id="KW-1185">Reference proteome</keyword>
<dbReference type="EMBL" id="FNAK01000007">
    <property type="protein sequence ID" value="SDE48989.1"/>
    <property type="molecule type" value="Genomic_DNA"/>
</dbReference>
<dbReference type="Proteomes" id="UP000183685">
    <property type="component" value="Unassembled WGS sequence"/>
</dbReference>
<dbReference type="Gene3D" id="2.40.160.10">
    <property type="entry name" value="Porin"/>
    <property type="match status" value="1"/>
</dbReference>
<dbReference type="InterPro" id="IPR023614">
    <property type="entry name" value="Porin_dom_sf"/>
</dbReference>
<gene>
    <name evidence="2" type="ORF">SAMN04488071_3039</name>
</gene>
<protein>
    <submittedName>
        <fullName evidence="2">Phosphate-selective porin OprO and OprP</fullName>
    </submittedName>
</protein>
<evidence type="ECO:0000313" key="2">
    <source>
        <dbReference type="EMBL" id="SDE48989.1"/>
    </source>
</evidence>
<reference evidence="2 3" key="1">
    <citation type="submission" date="2016-10" db="EMBL/GenBank/DDBJ databases">
        <authorList>
            <person name="de Groot N.N."/>
        </authorList>
    </citation>
    <scope>NUCLEOTIDE SEQUENCE [LARGE SCALE GENOMIC DNA]</scope>
    <source>
        <strain evidence="2 3">CGMCC 1.9109</strain>
    </source>
</reference>
<dbReference type="Pfam" id="PF07396">
    <property type="entry name" value="Porin_O_P"/>
    <property type="match status" value="1"/>
</dbReference>
<dbReference type="SUPFAM" id="SSF56935">
    <property type="entry name" value="Porins"/>
    <property type="match status" value="1"/>
</dbReference>
<sequence length="427" mass="46709">MLKGKRIAGFMAATALATAMTAPVQAQSIEELKAQLEALSKRIEELEKQQKKTPKVKKADPAFSLGSDDGLFEFNIRGRVLADAGWSSDSDGSMDKDTTELRAARIGVEGKAWKDVKYKFEADFAGNDVEVKDAYMQYKTSMGSWTFGQFKTPNSLEEQESSLNSNFIERAAFTDAFALARMIGIGYGNGGDNWTFNAGVYRGSNDGSVDNEGQVFAARATYGDTFDNGNWMLGASVRFRDVGGDGDLLRYRQRAYLHSADRLLATSRIAEKDTFYGLEGAVQYGSLNLTAEWAGLTAQNGGAGGRDAFFYGGYVEAGWFITGETKPLNLAKGVWNRPKIKAPVHEGGMGGWQIAARFDRIDLTGDGVYGGEQDTLTLGVNWYLNRHTRFLANYSYVNIDKAFDVAANGADGENSADTLGLRFQVDW</sequence>
<name>A0A1G7DBW4_9PROT</name>